<dbReference type="InterPro" id="IPR027640">
    <property type="entry name" value="Kinesin-like_fam"/>
</dbReference>
<keyword evidence="1" id="KW-0547">Nucleotide-binding</keyword>
<name>A0ABN9XC77_9DINO</name>
<dbReference type="SUPFAM" id="SSF52540">
    <property type="entry name" value="P-loop containing nucleoside triphosphate hydrolases"/>
    <property type="match status" value="1"/>
</dbReference>
<feature type="domain" description="Kinesin motor" evidence="4">
    <location>
        <begin position="4"/>
        <end position="206"/>
    </location>
</feature>
<evidence type="ECO:0000256" key="2">
    <source>
        <dbReference type="ARBA" id="ARBA00022840"/>
    </source>
</evidence>
<keyword evidence="2" id="KW-0067">ATP-binding</keyword>
<feature type="non-terminal residue" evidence="5">
    <location>
        <position position="1"/>
    </location>
</feature>
<dbReference type="Pfam" id="PF00225">
    <property type="entry name" value="Kinesin"/>
    <property type="match status" value="1"/>
</dbReference>
<evidence type="ECO:0000313" key="6">
    <source>
        <dbReference type="Proteomes" id="UP001189429"/>
    </source>
</evidence>
<dbReference type="InterPro" id="IPR027417">
    <property type="entry name" value="P-loop_NTPase"/>
</dbReference>
<dbReference type="SMART" id="SM00129">
    <property type="entry name" value="KISc"/>
    <property type="match status" value="1"/>
</dbReference>
<dbReference type="PANTHER" id="PTHR24115">
    <property type="entry name" value="KINESIN-RELATED"/>
    <property type="match status" value="1"/>
</dbReference>
<organism evidence="5 6">
    <name type="scientific">Prorocentrum cordatum</name>
    <dbReference type="NCBI Taxonomy" id="2364126"/>
    <lineage>
        <taxon>Eukaryota</taxon>
        <taxon>Sar</taxon>
        <taxon>Alveolata</taxon>
        <taxon>Dinophyceae</taxon>
        <taxon>Prorocentrales</taxon>
        <taxon>Prorocentraceae</taxon>
        <taxon>Prorocentrum</taxon>
    </lineage>
</organism>
<dbReference type="PRINTS" id="PR00380">
    <property type="entry name" value="KINESINHEAVY"/>
</dbReference>
<evidence type="ECO:0000256" key="3">
    <source>
        <dbReference type="SAM" id="MobiDB-lite"/>
    </source>
</evidence>
<evidence type="ECO:0000256" key="1">
    <source>
        <dbReference type="ARBA" id="ARBA00022741"/>
    </source>
</evidence>
<dbReference type="Proteomes" id="UP001189429">
    <property type="component" value="Unassembled WGS sequence"/>
</dbReference>
<dbReference type="PANTHER" id="PTHR24115:SF799">
    <property type="entry name" value="KINESIN-LIKE PROTEIN"/>
    <property type="match status" value="1"/>
</dbReference>
<keyword evidence="6" id="KW-1185">Reference proteome</keyword>
<dbReference type="PROSITE" id="PS00411">
    <property type="entry name" value="KINESIN_MOTOR_1"/>
    <property type="match status" value="1"/>
</dbReference>
<dbReference type="InterPro" id="IPR001752">
    <property type="entry name" value="Kinesin_motor_dom"/>
</dbReference>
<protein>
    <recommendedName>
        <fullName evidence="4">Kinesin motor domain-containing protein</fullName>
    </recommendedName>
</protein>
<sequence>AAARPLLREAAAGGRATLLLFGQTGTGKTYTSSGMLDRLAADIFGGAAGVGRPHVRVLCYELVGAGRGRDGCFDLLSERAKVRCLQGEDGQVHVRGARAAECGCAADFRAALAAAFARRSSEGCAGGVGGGVLRLVDLAGSERNYETQQHTRSMAERGGSINYSLLMLKAHRTVVISTLSPSPTDVEHSLNSLQHVGMMRSPQEPLSGRAQPAARRGGREAAGSEGGFGALEGRGHALHSKLQDARASQLKLHAFNTEMLVGGSIQKKYDPEAVKQEAFIDPRWHREMNVEVEQDLWVLKEADAEVVQLLTAWREEQWRQRQSHDLSRWDAKAVQEFVASLELPGQARLPSTLTGPQLQRLGLRGLRALCSDGATAEALHAALLGEQAAGREAAASQRSNNAKITALGSLKVHAISSSAAGS</sequence>
<evidence type="ECO:0000313" key="5">
    <source>
        <dbReference type="EMBL" id="CAK0897074.1"/>
    </source>
</evidence>
<reference evidence="5" key="1">
    <citation type="submission" date="2023-10" db="EMBL/GenBank/DDBJ databases">
        <authorList>
            <person name="Chen Y."/>
            <person name="Shah S."/>
            <person name="Dougan E. K."/>
            <person name="Thang M."/>
            <person name="Chan C."/>
        </authorList>
    </citation>
    <scope>NUCLEOTIDE SEQUENCE [LARGE SCALE GENOMIC DNA]</scope>
</reference>
<dbReference type="EMBL" id="CAUYUJ010020280">
    <property type="protein sequence ID" value="CAK0897074.1"/>
    <property type="molecule type" value="Genomic_DNA"/>
</dbReference>
<feature type="region of interest" description="Disordered" evidence="3">
    <location>
        <begin position="201"/>
        <end position="232"/>
    </location>
</feature>
<dbReference type="InterPro" id="IPR036961">
    <property type="entry name" value="Kinesin_motor_dom_sf"/>
</dbReference>
<proteinExistence type="predicted"/>
<dbReference type="InterPro" id="IPR019821">
    <property type="entry name" value="Kinesin_motor_CS"/>
</dbReference>
<comment type="caution">
    <text evidence="5">The sequence shown here is derived from an EMBL/GenBank/DDBJ whole genome shotgun (WGS) entry which is preliminary data.</text>
</comment>
<evidence type="ECO:0000259" key="4">
    <source>
        <dbReference type="SMART" id="SM00129"/>
    </source>
</evidence>
<dbReference type="Gene3D" id="3.40.850.10">
    <property type="entry name" value="Kinesin motor domain"/>
    <property type="match status" value="2"/>
</dbReference>
<accession>A0ABN9XC77</accession>
<gene>
    <name evidence="5" type="ORF">PCOR1329_LOCUS75356</name>
</gene>